<dbReference type="AlphaFoldDB" id="A0A6G1LGJ1"/>
<dbReference type="Proteomes" id="UP000799436">
    <property type="component" value="Unassembled WGS sequence"/>
</dbReference>
<keyword evidence="3" id="KW-1185">Reference proteome</keyword>
<feature type="chain" id="PRO_5026253706" evidence="1">
    <location>
        <begin position="21"/>
        <end position="200"/>
    </location>
</feature>
<organism evidence="2 3">
    <name type="scientific">Teratosphaeria nubilosa</name>
    <dbReference type="NCBI Taxonomy" id="161662"/>
    <lineage>
        <taxon>Eukaryota</taxon>
        <taxon>Fungi</taxon>
        <taxon>Dikarya</taxon>
        <taxon>Ascomycota</taxon>
        <taxon>Pezizomycotina</taxon>
        <taxon>Dothideomycetes</taxon>
        <taxon>Dothideomycetidae</taxon>
        <taxon>Mycosphaerellales</taxon>
        <taxon>Teratosphaeriaceae</taxon>
        <taxon>Teratosphaeria</taxon>
    </lineage>
</organism>
<dbReference type="EMBL" id="ML995820">
    <property type="protein sequence ID" value="KAF2771284.1"/>
    <property type="molecule type" value="Genomic_DNA"/>
</dbReference>
<feature type="signal peptide" evidence="1">
    <location>
        <begin position="1"/>
        <end position="20"/>
    </location>
</feature>
<evidence type="ECO:0000313" key="3">
    <source>
        <dbReference type="Proteomes" id="UP000799436"/>
    </source>
</evidence>
<evidence type="ECO:0000256" key="1">
    <source>
        <dbReference type="SAM" id="SignalP"/>
    </source>
</evidence>
<proteinExistence type="predicted"/>
<name>A0A6G1LGJ1_9PEZI</name>
<reference evidence="2" key="1">
    <citation type="journal article" date="2020" name="Stud. Mycol.">
        <title>101 Dothideomycetes genomes: a test case for predicting lifestyles and emergence of pathogens.</title>
        <authorList>
            <person name="Haridas S."/>
            <person name="Albert R."/>
            <person name="Binder M."/>
            <person name="Bloem J."/>
            <person name="Labutti K."/>
            <person name="Salamov A."/>
            <person name="Andreopoulos B."/>
            <person name="Baker S."/>
            <person name="Barry K."/>
            <person name="Bills G."/>
            <person name="Bluhm B."/>
            <person name="Cannon C."/>
            <person name="Castanera R."/>
            <person name="Culley D."/>
            <person name="Daum C."/>
            <person name="Ezra D."/>
            <person name="Gonzalez J."/>
            <person name="Henrissat B."/>
            <person name="Kuo A."/>
            <person name="Liang C."/>
            <person name="Lipzen A."/>
            <person name="Lutzoni F."/>
            <person name="Magnuson J."/>
            <person name="Mondo S."/>
            <person name="Nolan M."/>
            <person name="Ohm R."/>
            <person name="Pangilinan J."/>
            <person name="Park H.-J."/>
            <person name="Ramirez L."/>
            <person name="Alfaro M."/>
            <person name="Sun H."/>
            <person name="Tritt A."/>
            <person name="Yoshinaga Y."/>
            <person name="Zwiers L.-H."/>
            <person name="Turgeon B."/>
            <person name="Goodwin S."/>
            <person name="Spatafora J."/>
            <person name="Crous P."/>
            <person name="Grigoriev I."/>
        </authorList>
    </citation>
    <scope>NUCLEOTIDE SEQUENCE</scope>
    <source>
        <strain evidence="2">CBS 116005</strain>
    </source>
</reference>
<accession>A0A6G1LGJ1</accession>
<gene>
    <name evidence="2" type="ORF">EJ03DRAFT_38032</name>
</gene>
<protein>
    <submittedName>
        <fullName evidence="2">Uncharacterized protein</fullName>
    </submittedName>
</protein>
<sequence>MHANPTLIRLISKATLLVSCCRLNPSQTSSDVASGSDTFLETYMLVSILSTPKPGGCLDNATIYWHAWKRDGDSTLGTSIPRAVRNPFQVCSALRNFVAASRKLKLHLRAELLTFLTDALECDRNLVSKSPTGLKDQLEQRLLRRHTLKGSVAQMITLNGGLRTVTSTALLLTLHPSTLLSVHRWGQTPTPGPRVTNSRP</sequence>
<keyword evidence="1" id="KW-0732">Signal</keyword>
<evidence type="ECO:0000313" key="2">
    <source>
        <dbReference type="EMBL" id="KAF2771284.1"/>
    </source>
</evidence>